<dbReference type="Proteomes" id="UP000681340">
    <property type="component" value="Unassembled WGS sequence"/>
</dbReference>
<evidence type="ECO:0000313" key="11">
    <source>
        <dbReference type="Proteomes" id="UP000681340"/>
    </source>
</evidence>
<feature type="domain" description="Potassium channel" evidence="9">
    <location>
        <begin position="131"/>
        <end position="207"/>
    </location>
</feature>
<evidence type="ECO:0000256" key="7">
    <source>
        <dbReference type="ARBA" id="ARBA00023303"/>
    </source>
</evidence>
<feature type="transmembrane region" description="Helical" evidence="8">
    <location>
        <begin position="120"/>
        <end position="140"/>
    </location>
</feature>
<evidence type="ECO:0000256" key="3">
    <source>
        <dbReference type="ARBA" id="ARBA00022692"/>
    </source>
</evidence>
<comment type="caution">
    <text evidence="10">The sequence shown here is derived from an EMBL/GenBank/DDBJ whole genome shotgun (WGS) entry which is preliminary data.</text>
</comment>
<evidence type="ECO:0000256" key="4">
    <source>
        <dbReference type="ARBA" id="ARBA00022989"/>
    </source>
</evidence>
<comment type="subcellular location">
    <subcellularLocation>
        <location evidence="1">Membrane</location>
        <topology evidence="1">Multi-pass membrane protein</topology>
    </subcellularLocation>
</comment>
<dbReference type="Gene3D" id="1.10.287.70">
    <property type="match status" value="1"/>
</dbReference>
<feature type="transmembrane region" description="Helical" evidence="8">
    <location>
        <begin position="182"/>
        <end position="207"/>
    </location>
</feature>
<dbReference type="PANTHER" id="PTHR11537">
    <property type="entry name" value="VOLTAGE-GATED POTASSIUM CHANNEL"/>
    <property type="match status" value="1"/>
</dbReference>
<dbReference type="SUPFAM" id="SSF81324">
    <property type="entry name" value="Voltage-gated potassium channels"/>
    <property type="match status" value="1"/>
</dbReference>
<keyword evidence="3 8" id="KW-0812">Transmembrane</keyword>
<evidence type="ECO:0000313" key="10">
    <source>
        <dbReference type="EMBL" id="GIM71952.1"/>
    </source>
</evidence>
<keyword evidence="11" id="KW-1185">Reference proteome</keyword>
<dbReference type="Gene3D" id="1.20.5.110">
    <property type="match status" value="1"/>
</dbReference>
<evidence type="ECO:0000256" key="1">
    <source>
        <dbReference type="ARBA" id="ARBA00004141"/>
    </source>
</evidence>
<evidence type="ECO:0000256" key="5">
    <source>
        <dbReference type="ARBA" id="ARBA00023065"/>
    </source>
</evidence>
<accession>A0A919VQ98</accession>
<dbReference type="InterPro" id="IPR027359">
    <property type="entry name" value="Volt_channel_dom_sf"/>
</dbReference>
<sequence>MVGVPDEERLNGWEHRTALPLTILSVLFLVVYAAPILEPGLDADWRRVCATANIVIWALLGVEYVVRLALARDRRRFARTHWFDLAVLLLPILRPLRALRLVVAIKILNRRTEMLTRGRLAVYVAATTVLLVVVAALAVLDAERGVPDGTIATYPEALWWAVVTVTTVGYGDYSPVTVEGRLVALAMMIGGIGLIGFVTGSLASWIVDRISVEDRQRDEAGTADTAALLGEIRALRAEVAGLRSEVSTMTPGGLKITESNDTRPPHGA</sequence>
<keyword evidence="4 8" id="KW-1133">Transmembrane helix</keyword>
<gene>
    <name evidence="10" type="ORF">Aau02nite_48540</name>
</gene>
<dbReference type="PRINTS" id="PR00169">
    <property type="entry name" value="KCHANNEL"/>
</dbReference>
<keyword evidence="5" id="KW-0406">Ion transport</keyword>
<dbReference type="PANTHER" id="PTHR11537:SF254">
    <property type="entry name" value="POTASSIUM VOLTAGE-GATED CHANNEL PROTEIN SHAB"/>
    <property type="match status" value="1"/>
</dbReference>
<dbReference type="Gene3D" id="1.20.120.350">
    <property type="entry name" value="Voltage-gated potassium channels. Chain C"/>
    <property type="match status" value="1"/>
</dbReference>
<reference evidence="10" key="1">
    <citation type="submission" date="2021-03" db="EMBL/GenBank/DDBJ databases">
        <title>Whole genome shotgun sequence of Actinoplanes auranticolor NBRC 12245.</title>
        <authorList>
            <person name="Komaki H."/>
            <person name="Tamura T."/>
        </authorList>
    </citation>
    <scope>NUCLEOTIDE SEQUENCE</scope>
    <source>
        <strain evidence="10">NBRC 12245</strain>
    </source>
</reference>
<evidence type="ECO:0000256" key="6">
    <source>
        <dbReference type="ARBA" id="ARBA00023136"/>
    </source>
</evidence>
<feature type="transmembrane region" description="Helical" evidence="8">
    <location>
        <begin position="49"/>
        <end position="70"/>
    </location>
</feature>
<dbReference type="Pfam" id="PF07885">
    <property type="entry name" value="Ion_trans_2"/>
    <property type="match status" value="1"/>
</dbReference>
<proteinExistence type="predicted"/>
<dbReference type="InterPro" id="IPR028325">
    <property type="entry name" value="VG_K_chnl"/>
</dbReference>
<organism evidence="10 11">
    <name type="scientific">Actinoplanes auranticolor</name>
    <dbReference type="NCBI Taxonomy" id="47988"/>
    <lineage>
        <taxon>Bacteria</taxon>
        <taxon>Bacillati</taxon>
        <taxon>Actinomycetota</taxon>
        <taxon>Actinomycetes</taxon>
        <taxon>Micromonosporales</taxon>
        <taxon>Micromonosporaceae</taxon>
        <taxon>Actinoplanes</taxon>
    </lineage>
</organism>
<dbReference type="GO" id="GO:0001508">
    <property type="term" value="P:action potential"/>
    <property type="evidence" value="ECO:0007669"/>
    <property type="project" value="TreeGrafter"/>
</dbReference>
<dbReference type="GO" id="GO:0005249">
    <property type="term" value="F:voltage-gated potassium channel activity"/>
    <property type="evidence" value="ECO:0007669"/>
    <property type="project" value="InterPro"/>
</dbReference>
<dbReference type="EMBL" id="BOQL01000038">
    <property type="protein sequence ID" value="GIM71952.1"/>
    <property type="molecule type" value="Genomic_DNA"/>
</dbReference>
<keyword evidence="2" id="KW-0813">Transport</keyword>
<evidence type="ECO:0000256" key="8">
    <source>
        <dbReference type="SAM" id="Phobius"/>
    </source>
</evidence>
<evidence type="ECO:0000256" key="2">
    <source>
        <dbReference type="ARBA" id="ARBA00022448"/>
    </source>
</evidence>
<dbReference type="AlphaFoldDB" id="A0A919VQ98"/>
<protein>
    <submittedName>
        <fullName evidence="10">Ion transporter</fullName>
    </submittedName>
</protein>
<evidence type="ECO:0000259" key="9">
    <source>
        <dbReference type="Pfam" id="PF07885"/>
    </source>
</evidence>
<feature type="transmembrane region" description="Helical" evidence="8">
    <location>
        <begin position="18"/>
        <end position="37"/>
    </location>
</feature>
<keyword evidence="6 8" id="KW-0472">Membrane</keyword>
<name>A0A919VQ98_9ACTN</name>
<dbReference type="InterPro" id="IPR013099">
    <property type="entry name" value="K_chnl_dom"/>
</dbReference>
<dbReference type="GO" id="GO:0008076">
    <property type="term" value="C:voltage-gated potassium channel complex"/>
    <property type="evidence" value="ECO:0007669"/>
    <property type="project" value="InterPro"/>
</dbReference>
<keyword evidence="7" id="KW-0407">Ion channel</keyword>